<sequence length="201" mass="21324">MRPLTYFVATTIDGFIAAPDGGDPTGPDGFLDVPEDYLRFLIEQYPETLPAPARAALGVTDPGTRFDTAVMGRRTFEIGAQAGIPDAYSHLRMVVVSRTLGARPEPAIEVVADDPVAAIRALKQEEGRGIWLVGGGELARTLAEEIDELVVKINPVVAGAGVPLFGGGFAPRYLERTAVHQIPSGTTVISYRRAPGEGAAR</sequence>
<dbReference type="GO" id="GO:0008703">
    <property type="term" value="F:5-amino-6-(5-phosphoribosylamino)uracil reductase activity"/>
    <property type="evidence" value="ECO:0007669"/>
    <property type="project" value="InterPro"/>
</dbReference>
<dbReference type="eggNOG" id="COG0262">
    <property type="taxonomic scope" value="Bacteria"/>
</dbReference>
<comment type="caution">
    <text evidence="2">The sequence shown here is derived from an EMBL/GenBank/DDBJ whole genome shotgun (WGS) entry which is preliminary data.</text>
</comment>
<keyword evidence="3" id="KW-1185">Reference proteome</keyword>
<dbReference type="Pfam" id="PF01872">
    <property type="entry name" value="RibD_C"/>
    <property type="match status" value="1"/>
</dbReference>
<dbReference type="RefSeq" id="WP_038371054.1">
    <property type="nucleotide sequence ID" value="NZ_KK069989.1"/>
</dbReference>
<dbReference type="OrthoDB" id="195113at2"/>
<dbReference type="InterPro" id="IPR050765">
    <property type="entry name" value="Riboflavin_Biosynth_HTPR"/>
</dbReference>
<dbReference type="InterPro" id="IPR024072">
    <property type="entry name" value="DHFR-like_dom_sf"/>
</dbReference>
<dbReference type="InterPro" id="IPR002734">
    <property type="entry name" value="RibDG_C"/>
</dbReference>
<dbReference type="SUPFAM" id="SSF53597">
    <property type="entry name" value="Dihydrofolate reductase-like"/>
    <property type="match status" value="1"/>
</dbReference>
<dbReference type="GO" id="GO:0009231">
    <property type="term" value="P:riboflavin biosynthetic process"/>
    <property type="evidence" value="ECO:0007669"/>
    <property type="project" value="InterPro"/>
</dbReference>
<evidence type="ECO:0000259" key="1">
    <source>
        <dbReference type="Pfam" id="PF01872"/>
    </source>
</evidence>
<dbReference type="Gene3D" id="3.40.430.10">
    <property type="entry name" value="Dihydrofolate Reductase, subunit A"/>
    <property type="match status" value="1"/>
</dbReference>
<reference evidence="2 3" key="1">
    <citation type="submission" date="2014-02" db="EMBL/GenBank/DDBJ databases">
        <title>Genome sequence of Brachybacterium phenoliresistens strain W13A50.</title>
        <authorList>
            <person name="Wang X."/>
        </authorList>
    </citation>
    <scope>NUCLEOTIDE SEQUENCE [LARGE SCALE GENOMIC DNA]</scope>
    <source>
        <strain evidence="2 3">W13A50</strain>
    </source>
</reference>
<dbReference type="HOGENOM" id="CLU_043966_4_0_11"/>
<dbReference type="STRING" id="396014.BF93_11210"/>
<dbReference type="EMBL" id="JDYK01000003">
    <property type="protein sequence ID" value="EWS82193.1"/>
    <property type="molecule type" value="Genomic_DNA"/>
</dbReference>
<dbReference type="PANTHER" id="PTHR38011:SF11">
    <property type="entry name" value="2,5-DIAMINO-6-RIBOSYLAMINO-4(3H)-PYRIMIDINONE 5'-PHOSPHATE REDUCTASE"/>
    <property type="match status" value="1"/>
</dbReference>
<protein>
    <submittedName>
        <fullName evidence="2">Deaminase/reductase</fullName>
    </submittedName>
</protein>
<proteinExistence type="predicted"/>
<dbReference type="PATRIC" id="fig|396014.3.peg.751"/>
<evidence type="ECO:0000313" key="2">
    <source>
        <dbReference type="EMBL" id="EWS82193.1"/>
    </source>
</evidence>
<evidence type="ECO:0000313" key="3">
    <source>
        <dbReference type="Proteomes" id="UP000023067"/>
    </source>
</evidence>
<organism evidence="2 3">
    <name type="scientific">Brachybacterium phenoliresistens</name>
    <dbReference type="NCBI Taxonomy" id="396014"/>
    <lineage>
        <taxon>Bacteria</taxon>
        <taxon>Bacillati</taxon>
        <taxon>Actinomycetota</taxon>
        <taxon>Actinomycetes</taxon>
        <taxon>Micrococcales</taxon>
        <taxon>Dermabacteraceae</taxon>
        <taxon>Brachybacterium</taxon>
    </lineage>
</organism>
<accession>Z9JW05</accession>
<name>Z9JW05_9MICO</name>
<dbReference type="PANTHER" id="PTHR38011">
    <property type="entry name" value="DIHYDROFOLATE REDUCTASE FAMILY PROTEIN (AFU_ORTHOLOGUE AFUA_8G06820)"/>
    <property type="match status" value="1"/>
</dbReference>
<dbReference type="Proteomes" id="UP000023067">
    <property type="component" value="Unassembled WGS sequence"/>
</dbReference>
<gene>
    <name evidence="2" type="ORF">BF93_11210</name>
</gene>
<dbReference type="AlphaFoldDB" id="Z9JW05"/>
<feature type="domain" description="Bacterial bifunctional deaminase-reductase C-terminal" evidence="1">
    <location>
        <begin position="4"/>
        <end position="186"/>
    </location>
</feature>